<comment type="subcellular location">
    <subcellularLocation>
        <location evidence="2">Secreted</location>
    </subcellularLocation>
</comment>
<sequence length="655" mass="72288">MRVVAEAALELAARVEKETSAFVPPVLFSQTPVMAFTGFNVPNLHLIEDSFPQRIPTQFEQRDAVRSLAQMGATVARIYTLSIQSNVTWLTHIAEERNISASTNSVWLGGFDPQSPGSPKTAPTSPNWILIPGTDAPRLYANTALFFALDSAIAEAARHGVKLIVPFIDHWHWWGGLNAFSRMHNQSAAAFYTDANVVSNFKAVVQFVATRNNSVSGIRYSNDPAIYAWETGNELSNAHAFSSPAVSNRFYSNIASYRVPAEWTIGLATLLKSPSVNVTQPVIDGSYNIYGWDEAVLSHPLIDGFTGHYYQTGAPGNWDAIGVCASFWVLSCLILFCIWKRPAWFFIRVPETRKGLFSFIYSPEFDPGFDRDRSINSRFVDHDKPTVLATVVVASLILAIISFLVAFILLLLQALPLPEQDYAKRFEQDYDTVTRYNKTFYVGEFGLATTSDYERLLSAVQNRNSQNPTKKGSGALIWSLRFHSRDGGFYVHNESDYYKSYHWPGGFGLKQGKKNQTGFGADESATMALMTRFSAMSARAAGGVSANPYFEAAPSPPPVMLDAVVNVDAITQVGLTWRGSAGARNYTIQRAKVDERGRIGDFEILAQEVTDAFESGSVLYEDLDVVAGGSYAYRVYGVSDFGRSETSNSTIVSVK</sequence>
<dbReference type="EMBL" id="QEAP01000026">
    <property type="protein sequence ID" value="TPX77215.1"/>
    <property type="molecule type" value="Genomic_DNA"/>
</dbReference>
<feature type="domain" description="Fibronectin type-III" evidence="10">
    <location>
        <begin position="557"/>
        <end position="655"/>
    </location>
</feature>
<dbReference type="InterPro" id="IPR017853">
    <property type="entry name" value="GH"/>
</dbReference>
<dbReference type="AlphaFoldDB" id="A0A507FNQ7"/>
<keyword evidence="7" id="KW-0378">Hydrolase</keyword>
<name>A0A507FNQ7_9FUNG</name>
<dbReference type="Gene3D" id="2.60.40.10">
    <property type="entry name" value="Immunoglobulins"/>
    <property type="match status" value="1"/>
</dbReference>
<comment type="catalytic activity">
    <reaction evidence="1">
        <text>Random hydrolysis of (1-&gt;4)-beta-D-mannosidic linkages in mannans, galactomannans and glucomannans.</text>
        <dbReference type="EC" id="3.2.1.78"/>
    </reaction>
</comment>
<dbReference type="STRING" id="246404.A0A507FNQ7"/>
<evidence type="ECO:0000256" key="2">
    <source>
        <dbReference type="ARBA" id="ARBA00004613"/>
    </source>
</evidence>
<evidence type="ECO:0000256" key="9">
    <source>
        <dbReference type="SAM" id="Phobius"/>
    </source>
</evidence>
<gene>
    <name evidence="11" type="ORF">CcCBS67573_g01522</name>
</gene>
<keyword evidence="9" id="KW-1133">Transmembrane helix</keyword>
<organism evidence="11 12">
    <name type="scientific">Chytriomyces confervae</name>
    <dbReference type="NCBI Taxonomy" id="246404"/>
    <lineage>
        <taxon>Eukaryota</taxon>
        <taxon>Fungi</taxon>
        <taxon>Fungi incertae sedis</taxon>
        <taxon>Chytridiomycota</taxon>
        <taxon>Chytridiomycota incertae sedis</taxon>
        <taxon>Chytridiomycetes</taxon>
        <taxon>Chytridiales</taxon>
        <taxon>Chytriomycetaceae</taxon>
        <taxon>Chytriomyces</taxon>
    </lineage>
</organism>
<evidence type="ECO:0000256" key="4">
    <source>
        <dbReference type="ARBA" id="ARBA00012706"/>
    </source>
</evidence>
<dbReference type="InterPro" id="IPR013783">
    <property type="entry name" value="Ig-like_fold"/>
</dbReference>
<proteinExistence type="inferred from homology"/>
<keyword evidence="9" id="KW-0472">Membrane</keyword>
<dbReference type="InterPro" id="IPR003961">
    <property type="entry name" value="FN3_dom"/>
</dbReference>
<evidence type="ECO:0000313" key="11">
    <source>
        <dbReference type="EMBL" id="TPX77215.1"/>
    </source>
</evidence>
<evidence type="ECO:0000256" key="1">
    <source>
        <dbReference type="ARBA" id="ARBA00001678"/>
    </source>
</evidence>
<keyword evidence="5" id="KW-0964">Secreted</keyword>
<dbReference type="GO" id="GO:0005576">
    <property type="term" value="C:extracellular region"/>
    <property type="evidence" value="ECO:0007669"/>
    <property type="project" value="UniProtKB-SubCell"/>
</dbReference>
<feature type="transmembrane region" description="Helical" evidence="9">
    <location>
        <begin position="387"/>
        <end position="412"/>
    </location>
</feature>
<evidence type="ECO:0000256" key="6">
    <source>
        <dbReference type="ARBA" id="ARBA00022729"/>
    </source>
</evidence>
<keyword evidence="6" id="KW-0732">Signal</keyword>
<dbReference type="GO" id="GO:0016985">
    <property type="term" value="F:mannan endo-1,4-beta-mannosidase activity"/>
    <property type="evidence" value="ECO:0007669"/>
    <property type="project" value="UniProtKB-EC"/>
</dbReference>
<reference evidence="11 12" key="1">
    <citation type="journal article" date="2019" name="Sci. Rep.">
        <title>Comparative genomics of chytrid fungi reveal insights into the obligate biotrophic and pathogenic lifestyle of Synchytrium endobioticum.</title>
        <authorList>
            <person name="van de Vossenberg B.T.L.H."/>
            <person name="Warris S."/>
            <person name="Nguyen H.D.T."/>
            <person name="van Gent-Pelzer M.P.E."/>
            <person name="Joly D.L."/>
            <person name="van de Geest H.C."/>
            <person name="Bonants P.J.M."/>
            <person name="Smith D.S."/>
            <person name="Levesque C.A."/>
            <person name="van der Lee T.A.J."/>
        </authorList>
    </citation>
    <scope>NUCLEOTIDE SEQUENCE [LARGE SCALE GENOMIC DNA]</scope>
    <source>
        <strain evidence="11 12">CBS 675.73</strain>
    </source>
</reference>
<evidence type="ECO:0000256" key="7">
    <source>
        <dbReference type="ARBA" id="ARBA00022801"/>
    </source>
</evidence>
<comment type="caution">
    <text evidence="11">The sequence shown here is derived from an EMBL/GenBank/DDBJ whole genome shotgun (WGS) entry which is preliminary data.</text>
</comment>
<dbReference type="OrthoDB" id="406631at2759"/>
<dbReference type="Gene3D" id="3.20.20.80">
    <property type="entry name" value="Glycosidases"/>
    <property type="match status" value="1"/>
</dbReference>
<keyword evidence="12" id="KW-1185">Reference proteome</keyword>
<protein>
    <recommendedName>
        <fullName evidence="4">mannan endo-1,4-beta-mannosidase</fullName>
        <ecNumber evidence="4">3.2.1.78</ecNumber>
    </recommendedName>
</protein>
<evidence type="ECO:0000256" key="3">
    <source>
        <dbReference type="ARBA" id="ARBA00005641"/>
    </source>
</evidence>
<accession>A0A507FNQ7</accession>
<evidence type="ECO:0000256" key="5">
    <source>
        <dbReference type="ARBA" id="ARBA00022525"/>
    </source>
</evidence>
<dbReference type="Proteomes" id="UP000320333">
    <property type="component" value="Unassembled WGS sequence"/>
</dbReference>
<dbReference type="Pfam" id="PF26410">
    <property type="entry name" value="GH5_mannosidase"/>
    <property type="match status" value="1"/>
</dbReference>
<evidence type="ECO:0000259" key="10">
    <source>
        <dbReference type="PROSITE" id="PS50853"/>
    </source>
</evidence>
<keyword evidence="8" id="KW-0326">Glycosidase</keyword>
<evidence type="ECO:0000313" key="12">
    <source>
        <dbReference type="Proteomes" id="UP000320333"/>
    </source>
</evidence>
<feature type="transmembrane region" description="Helical" evidence="9">
    <location>
        <begin position="320"/>
        <end position="339"/>
    </location>
</feature>
<keyword evidence="9" id="KW-0812">Transmembrane</keyword>
<dbReference type="PROSITE" id="PS50853">
    <property type="entry name" value="FN3"/>
    <property type="match status" value="1"/>
</dbReference>
<dbReference type="SUPFAM" id="SSF51445">
    <property type="entry name" value="(Trans)glycosidases"/>
    <property type="match status" value="1"/>
</dbReference>
<dbReference type="EC" id="3.2.1.78" evidence="4"/>
<comment type="similarity">
    <text evidence="3">Belongs to the glycosyl hydrolase 5 (cellulase A) family.</text>
</comment>
<evidence type="ECO:0000256" key="8">
    <source>
        <dbReference type="ARBA" id="ARBA00023295"/>
    </source>
</evidence>
<dbReference type="PANTHER" id="PTHR31451">
    <property type="match status" value="1"/>
</dbReference>
<dbReference type="InterPro" id="IPR001547">
    <property type="entry name" value="Glyco_hydro_5"/>
</dbReference>
<dbReference type="PANTHER" id="PTHR31451:SF39">
    <property type="entry name" value="MANNAN ENDO-1,4-BETA-MANNOSIDASE 1"/>
    <property type="match status" value="1"/>
</dbReference>
<dbReference type="InterPro" id="IPR045053">
    <property type="entry name" value="MAN-like"/>
</dbReference>